<sequence>MATLMLICGLPGAGKTTLARRLAAALPAVRLCPDEWLTDLGLDLFDEPVRERLEHRFKTLALELVGLGQSVILEFGFWARGERDELRSAARALGAKVELHFLDEPLEELARRTAARGEPVIDLEMLREFATVFEQPTAEELALFDGCACPPAASADISDIMVQ</sequence>
<keyword evidence="1" id="KW-0067">ATP-binding</keyword>
<reference evidence="1" key="1">
    <citation type="submission" date="2021-04" db="EMBL/GenBank/DDBJ databases">
        <authorList>
            <person name="Hartkoorn R.C."/>
            <person name="Beaudoing E."/>
            <person name="Hot D."/>
        </authorList>
    </citation>
    <scope>NUCLEOTIDE SEQUENCE</scope>
    <source>
        <strain evidence="1">NRRL B-16292</strain>
    </source>
</reference>
<evidence type="ECO:0000313" key="2">
    <source>
        <dbReference type="Proteomes" id="UP001059617"/>
    </source>
</evidence>
<accession>A0ABY5W869</accession>
<dbReference type="InterPro" id="IPR017101">
    <property type="entry name" value="P-loop_ATP/GTP-bd_All4644_prd"/>
</dbReference>
<dbReference type="GO" id="GO:0005524">
    <property type="term" value="F:ATP binding"/>
    <property type="evidence" value="ECO:0007669"/>
    <property type="project" value="UniProtKB-KW"/>
</dbReference>
<dbReference type="EMBL" id="CP073720">
    <property type="protein sequence ID" value="UWP86245.1"/>
    <property type="molecule type" value="Genomic_DNA"/>
</dbReference>
<reference evidence="1" key="2">
    <citation type="submission" date="2022-09" db="EMBL/GenBank/DDBJ databases">
        <title>Biosynthetic gene clusters of Dactylosporangioum fulvum.</title>
        <authorList>
            <person name="Caradec T."/>
        </authorList>
    </citation>
    <scope>NUCLEOTIDE SEQUENCE</scope>
    <source>
        <strain evidence="1">NRRL B-16292</strain>
    </source>
</reference>
<name>A0ABY5W869_9ACTN</name>
<organism evidence="1 2">
    <name type="scientific">Dactylosporangium fulvum</name>
    <dbReference type="NCBI Taxonomy" id="53359"/>
    <lineage>
        <taxon>Bacteria</taxon>
        <taxon>Bacillati</taxon>
        <taxon>Actinomycetota</taxon>
        <taxon>Actinomycetes</taxon>
        <taxon>Micromonosporales</taxon>
        <taxon>Micromonosporaceae</taxon>
        <taxon>Dactylosporangium</taxon>
    </lineage>
</organism>
<dbReference type="InterPro" id="IPR027417">
    <property type="entry name" value="P-loop_NTPase"/>
</dbReference>
<dbReference type="RefSeq" id="WP_259865358.1">
    <property type="nucleotide sequence ID" value="NZ_BAAAST010000018.1"/>
</dbReference>
<dbReference type="Gene3D" id="3.40.50.300">
    <property type="entry name" value="P-loop containing nucleotide triphosphate hydrolases"/>
    <property type="match status" value="1"/>
</dbReference>
<keyword evidence="2" id="KW-1185">Reference proteome</keyword>
<protein>
    <submittedName>
        <fullName evidence="1">ATP-binding protein</fullName>
    </submittedName>
</protein>
<proteinExistence type="predicted"/>
<dbReference type="PIRSF" id="PIRSF037081">
    <property type="entry name" value="P-loop_All4644_prd"/>
    <property type="match status" value="1"/>
</dbReference>
<gene>
    <name evidence="1" type="ORF">Dfulv_19175</name>
</gene>
<evidence type="ECO:0000313" key="1">
    <source>
        <dbReference type="EMBL" id="UWP86245.1"/>
    </source>
</evidence>
<dbReference type="Pfam" id="PF13671">
    <property type="entry name" value="AAA_33"/>
    <property type="match status" value="1"/>
</dbReference>
<keyword evidence="1" id="KW-0547">Nucleotide-binding</keyword>
<dbReference type="Proteomes" id="UP001059617">
    <property type="component" value="Chromosome"/>
</dbReference>
<dbReference type="SUPFAM" id="SSF52540">
    <property type="entry name" value="P-loop containing nucleoside triphosphate hydrolases"/>
    <property type="match status" value="1"/>
</dbReference>